<dbReference type="Proteomes" id="UP000663525">
    <property type="component" value="Chromosome"/>
</dbReference>
<gene>
    <name evidence="2" type="ORF">HSR121_1940</name>
</gene>
<evidence type="ECO:0000256" key="1">
    <source>
        <dbReference type="SAM" id="MobiDB-lite"/>
    </source>
</evidence>
<reference evidence="2" key="1">
    <citation type="submission" date="2020-11" db="EMBL/GenBank/DDBJ databases">
        <title>Carbohydrate-dependent, anaerobic sulfur respiration: A novel catabolism in halophilic archaea.</title>
        <authorList>
            <person name="Sorokin D.Y."/>
            <person name="Messina E."/>
            <person name="Smedile F."/>
            <person name="La Cono V."/>
            <person name="Hallsworth J.E."/>
            <person name="Yakimov M.M."/>
        </authorList>
    </citation>
    <scope>NUCLEOTIDE SEQUENCE</scope>
    <source>
        <strain evidence="2">HSR12-1</strain>
    </source>
</reference>
<evidence type="ECO:0000313" key="3">
    <source>
        <dbReference type="Proteomes" id="UP000663525"/>
    </source>
</evidence>
<name>A0A897N0R3_9EURY</name>
<sequence length="42" mass="4651">MSTDCCHEAIERRETAIGNADEPLPRGCRETERTSRSSADQA</sequence>
<feature type="compositionally biased region" description="Basic and acidic residues" evidence="1">
    <location>
        <begin position="23"/>
        <end position="35"/>
    </location>
</feature>
<proteinExistence type="predicted"/>
<protein>
    <submittedName>
        <fullName evidence="2">Uncharacterized protein</fullName>
    </submittedName>
</protein>
<organism evidence="2 3">
    <name type="scientific">Halapricum desulfuricans</name>
    <dbReference type="NCBI Taxonomy" id="2841257"/>
    <lineage>
        <taxon>Archaea</taxon>
        <taxon>Methanobacteriati</taxon>
        <taxon>Methanobacteriota</taxon>
        <taxon>Stenosarchaea group</taxon>
        <taxon>Halobacteria</taxon>
        <taxon>Halobacteriales</taxon>
        <taxon>Haloarculaceae</taxon>
        <taxon>Halapricum</taxon>
    </lineage>
</organism>
<accession>A0A897N0R3</accession>
<dbReference type="AlphaFoldDB" id="A0A897N0R3"/>
<evidence type="ECO:0000313" key="2">
    <source>
        <dbReference type="EMBL" id="QSG06274.1"/>
    </source>
</evidence>
<dbReference type="EMBL" id="CP064787">
    <property type="protein sequence ID" value="QSG06274.1"/>
    <property type="molecule type" value="Genomic_DNA"/>
</dbReference>
<feature type="region of interest" description="Disordered" evidence="1">
    <location>
        <begin position="16"/>
        <end position="42"/>
    </location>
</feature>